<sequence>MEHLIKAFRRVQNKLDDPRELLELFERLENDPSSASAEDRIRLLDLPSASVQRESIAAVTTLTKSELLKRAAESPTELSEDEINFLRAKYWHHAMDWPIDDALMDAVNLLEEIKENYSDELCDRLARVQGPLYDESECKAFENADLEYFRRAHADFEQDRQDDLDVVFEHGKPWLQRLWQEDKGATWGYAVFENPQFVADPLFDAYKGEQGIAIEKSLHRIVAGLQIGPYYSMQPQTWPSQIGDVDRLHEIVDKLRQEFKHRRNEGILPNGLLRNVFLYLDHESASSVLYAHAYVDNMWMWAVDPDHTPDDDTTDGYKGYFRVSLKQLVDNFYVARRWQSEISMKDLWKAAQGEPNTAFASMEPETPDKFPLRTETHNLVPGELRPIRRVSDCA</sequence>
<comment type="caution">
    <text evidence="1">The sequence shown here is derived from an EMBL/GenBank/DDBJ whole genome shotgun (WGS) entry which is preliminary data.</text>
</comment>
<organism evidence="1 2">
    <name type="scientific">Penicillium argentinense</name>
    <dbReference type="NCBI Taxonomy" id="1131581"/>
    <lineage>
        <taxon>Eukaryota</taxon>
        <taxon>Fungi</taxon>
        <taxon>Dikarya</taxon>
        <taxon>Ascomycota</taxon>
        <taxon>Pezizomycotina</taxon>
        <taxon>Eurotiomycetes</taxon>
        <taxon>Eurotiomycetidae</taxon>
        <taxon>Eurotiales</taxon>
        <taxon>Aspergillaceae</taxon>
        <taxon>Penicillium</taxon>
    </lineage>
</organism>
<protein>
    <submittedName>
        <fullName evidence="1">Uncharacterized protein</fullName>
    </submittedName>
</protein>
<dbReference type="OrthoDB" id="4317571at2759"/>
<dbReference type="RefSeq" id="XP_056478123.1">
    <property type="nucleotide sequence ID" value="XM_056615151.1"/>
</dbReference>
<dbReference type="Proteomes" id="UP001149074">
    <property type="component" value="Unassembled WGS sequence"/>
</dbReference>
<proteinExistence type="predicted"/>
<accession>A0A9W9KLQ9</accession>
<dbReference type="EMBL" id="JAPQKI010000003">
    <property type="protein sequence ID" value="KAJ5110012.1"/>
    <property type="molecule type" value="Genomic_DNA"/>
</dbReference>
<reference evidence="1" key="2">
    <citation type="journal article" date="2023" name="IMA Fungus">
        <title>Comparative genomic study of the Penicillium genus elucidates a diverse pangenome and 15 lateral gene transfer events.</title>
        <authorList>
            <person name="Petersen C."/>
            <person name="Sorensen T."/>
            <person name="Nielsen M.R."/>
            <person name="Sondergaard T.E."/>
            <person name="Sorensen J.L."/>
            <person name="Fitzpatrick D.A."/>
            <person name="Frisvad J.C."/>
            <person name="Nielsen K.L."/>
        </authorList>
    </citation>
    <scope>NUCLEOTIDE SEQUENCE</scope>
    <source>
        <strain evidence="1">IBT 30761</strain>
    </source>
</reference>
<evidence type="ECO:0000313" key="1">
    <source>
        <dbReference type="EMBL" id="KAJ5110012.1"/>
    </source>
</evidence>
<name>A0A9W9KLQ9_9EURO</name>
<dbReference type="AlphaFoldDB" id="A0A9W9KLQ9"/>
<evidence type="ECO:0000313" key="2">
    <source>
        <dbReference type="Proteomes" id="UP001149074"/>
    </source>
</evidence>
<reference evidence="1" key="1">
    <citation type="submission" date="2022-11" db="EMBL/GenBank/DDBJ databases">
        <authorList>
            <person name="Petersen C."/>
        </authorList>
    </citation>
    <scope>NUCLEOTIDE SEQUENCE</scope>
    <source>
        <strain evidence="1">IBT 30761</strain>
    </source>
</reference>
<keyword evidence="2" id="KW-1185">Reference proteome</keyword>
<dbReference type="GeneID" id="81354130"/>
<gene>
    <name evidence="1" type="ORF">N7532_002657</name>
</gene>